<evidence type="ECO:0000313" key="1">
    <source>
        <dbReference type="EMBL" id="JAD40669.1"/>
    </source>
</evidence>
<dbReference type="AlphaFoldDB" id="A0A0A8ZMP8"/>
<reference evidence="1" key="1">
    <citation type="submission" date="2014-09" db="EMBL/GenBank/DDBJ databases">
        <authorList>
            <person name="Magalhaes I.L.F."/>
            <person name="Oliveira U."/>
            <person name="Santos F.R."/>
            <person name="Vidigal T.H.D.A."/>
            <person name="Brescovit A.D."/>
            <person name="Santos A.J."/>
        </authorList>
    </citation>
    <scope>NUCLEOTIDE SEQUENCE</scope>
    <source>
        <tissue evidence="1">Shoot tissue taken approximately 20 cm above the soil surface</tissue>
    </source>
</reference>
<sequence>MEPAGGVLGLGIPALVAEHVLNPFGLASFWVVQVVRVFGTRCGDLSGCFAGLLLLLVPSGSEAAVLGAASSWWSCRALGGVITRHINSFVVDRLSWARFHLHQKFCRRYGFHGLGEGQAAALDVVREV</sequence>
<protein>
    <submittedName>
        <fullName evidence="1">Uncharacterized protein</fullName>
    </submittedName>
</protein>
<accession>A0A0A8ZMP8</accession>
<reference evidence="1" key="2">
    <citation type="journal article" date="2015" name="Data Brief">
        <title>Shoot transcriptome of the giant reed, Arundo donax.</title>
        <authorList>
            <person name="Barrero R.A."/>
            <person name="Guerrero F.D."/>
            <person name="Moolhuijzen P."/>
            <person name="Goolsby J.A."/>
            <person name="Tidwell J."/>
            <person name="Bellgard S.E."/>
            <person name="Bellgard M.I."/>
        </authorList>
    </citation>
    <scope>NUCLEOTIDE SEQUENCE</scope>
    <source>
        <tissue evidence="1">Shoot tissue taken approximately 20 cm above the soil surface</tissue>
    </source>
</reference>
<organism evidence="1">
    <name type="scientific">Arundo donax</name>
    <name type="common">Giant reed</name>
    <name type="synonym">Donax arundinaceus</name>
    <dbReference type="NCBI Taxonomy" id="35708"/>
    <lineage>
        <taxon>Eukaryota</taxon>
        <taxon>Viridiplantae</taxon>
        <taxon>Streptophyta</taxon>
        <taxon>Embryophyta</taxon>
        <taxon>Tracheophyta</taxon>
        <taxon>Spermatophyta</taxon>
        <taxon>Magnoliopsida</taxon>
        <taxon>Liliopsida</taxon>
        <taxon>Poales</taxon>
        <taxon>Poaceae</taxon>
        <taxon>PACMAD clade</taxon>
        <taxon>Arundinoideae</taxon>
        <taxon>Arundineae</taxon>
        <taxon>Arundo</taxon>
    </lineage>
</organism>
<dbReference type="EMBL" id="GBRH01257226">
    <property type="protein sequence ID" value="JAD40669.1"/>
    <property type="molecule type" value="Transcribed_RNA"/>
</dbReference>
<name>A0A0A8ZMP8_ARUDO</name>
<proteinExistence type="predicted"/>